<evidence type="ECO:0000313" key="2">
    <source>
        <dbReference type="EMBL" id="PCJ27493.1"/>
    </source>
</evidence>
<dbReference type="AlphaFoldDB" id="A0A2A5B7G8"/>
<feature type="chain" id="PRO_5012291729" evidence="1">
    <location>
        <begin position="23"/>
        <end position="138"/>
    </location>
</feature>
<feature type="signal peptide" evidence="1">
    <location>
        <begin position="1"/>
        <end position="22"/>
    </location>
</feature>
<keyword evidence="1" id="KW-0732">Signal</keyword>
<gene>
    <name evidence="2" type="ORF">COA96_03060</name>
</gene>
<sequence>MKTTLSCLLAVLLLAYNAAGIANPQHGFFNHGEPTTTEEPATFSMRENDRALCGTPFWDDLYALTVNVFSVGASKVKLHDYEEQIFSLVRSSEEFGGSAGAFIEHIKEIPAQLVQIIIEDSAVLDSCANFSVAMVGPP</sequence>
<reference evidence="3" key="1">
    <citation type="submission" date="2017-08" db="EMBL/GenBank/DDBJ databases">
        <title>A dynamic microbial community with high functional redundancy inhabits the cold, oxic subseafloor aquifer.</title>
        <authorList>
            <person name="Tully B.J."/>
            <person name="Wheat C.G."/>
            <person name="Glazer B.T."/>
            <person name="Huber J.A."/>
        </authorList>
    </citation>
    <scope>NUCLEOTIDE SEQUENCE [LARGE SCALE GENOMIC DNA]</scope>
</reference>
<evidence type="ECO:0000313" key="3">
    <source>
        <dbReference type="Proteomes" id="UP000218327"/>
    </source>
</evidence>
<protein>
    <submittedName>
        <fullName evidence="2">Uncharacterized protein</fullName>
    </submittedName>
</protein>
<accession>A0A2A5B7G8</accession>
<proteinExistence type="predicted"/>
<evidence type="ECO:0000256" key="1">
    <source>
        <dbReference type="SAM" id="SignalP"/>
    </source>
</evidence>
<organism evidence="2 3">
    <name type="scientific">SAR86 cluster bacterium</name>
    <dbReference type="NCBI Taxonomy" id="2030880"/>
    <lineage>
        <taxon>Bacteria</taxon>
        <taxon>Pseudomonadati</taxon>
        <taxon>Pseudomonadota</taxon>
        <taxon>Gammaproteobacteria</taxon>
        <taxon>SAR86 cluster</taxon>
    </lineage>
</organism>
<comment type="caution">
    <text evidence="2">The sequence shown here is derived from an EMBL/GenBank/DDBJ whole genome shotgun (WGS) entry which is preliminary data.</text>
</comment>
<name>A0A2A5B7G8_9GAMM</name>
<dbReference type="Proteomes" id="UP000218327">
    <property type="component" value="Unassembled WGS sequence"/>
</dbReference>
<dbReference type="EMBL" id="NVVJ01000006">
    <property type="protein sequence ID" value="PCJ27493.1"/>
    <property type="molecule type" value="Genomic_DNA"/>
</dbReference>